<dbReference type="EMBL" id="CP116423">
    <property type="protein sequence ID" value="WCE71171.1"/>
    <property type="molecule type" value="Genomic_DNA"/>
</dbReference>
<evidence type="ECO:0000256" key="1">
    <source>
        <dbReference type="SAM" id="SignalP"/>
    </source>
</evidence>
<sequence>MTGFVKFLHLAALTAASAIVLATTTEAQTPRNCAPRDHVVLRLADGYGETRQSMGLGGDNAVVEVFASNQTGSWTITVTGVNGITCLVASGQGFETLAEELPAKGEDA</sequence>
<protein>
    <submittedName>
        <fullName evidence="2">Uncharacterized protein</fullName>
    </submittedName>
</protein>
<evidence type="ECO:0000313" key="3">
    <source>
        <dbReference type="Proteomes" id="UP001210770"/>
    </source>
</evidence>
<proteinExistence type="predicted"/>
<feature type="chain" id="PRO_5043444181" evidence="1">
    <location>
        <begin position="23"/>
        <end position="108"/>
    </location>
</feature>
<keyword evidence="1" id="KW-0732">Signal</keyword>
<evidence type="ECO:0000313" key="2">
    <source>
        <dbReference type="EMBL" id="WCE71171.1"/>
    </source>
</evidence>
<accession>A0AAX3LS93</accession>
<organism evidence="2 3">
    <name type="scientific">Sulfitobacter faviae</name>
    <dbReference type="NCBI Taxonomy" id="1775881"/>
    <lineage>
        <taxon>Bacteria</taxon>
        <taxon>Pseudomonadati</taxon>
        <taxon>Pseudomonadota</taxon>
        <taxon>Alphaproteobacteria</taxon>
        <taxon>Rhodobacterales</taxon>
        <taxon>Roseobacteraceae</taxon>
        <taxon>Sulfitobacter</taxon>
    </lineage>
</organism>
<feature type="signal peptide" evidence="1">
    <location>
        <begin position="1"/>
        <end position="22"/>
    </location>
</feature>
<reference evidence="2" key="1">
    <citation type="submission" date="2023-01" db="EMBL/GenBank/DDBJ databases">
        <title>Comparative genomic analysis of cold water coral derived Sulfitobacter faviae: insights into their metabolism and habitat adaptation.</title>
        <authorList>
            <person name="Guo Y."/>
            <person name="Lin S."/>
            <person name="Huang Z."/>
            <person name="Tang K."/>
            <person name="Wang X."/>
        </authorList>
    </citation>
    <scope>NUCLEOTIDE SEQUENCE</scope>
    <source>
        <strain evidence="2">SCSIO W_1865</strain>
    </source>
</reference>
<dbReference type="RefSeq" id="WP_271689346.1">
    <property type="nucleotide sequence ID" value="NZ_CP116423.1"/>
</dbReference>
<dbReference type="AlphaFoldDB" id="A0AAX3LS93"/>
<dbReference type="Proteomes" id="UP001210770">
    <property type="component" value="Chromosome"/>
</dbReference>
<gene>
    <name evidence="2" type="ORF">PL336_04805</name>
</gene>
<name>A0AAX3LS93_9RHOB</name>